<organism evidence="1 2">
    <name type="scientific">Parasponia andersonii</name>
    <name type="common">Sponia andersonii</name>
    <dbReference type="NCBI Taxonomy" id="3476"/>
    <lineage>
        <taxon>Eukaryota</taxon>
        <taxon>Viridiplantae</taxon>
        <taxon>Streptophyta</taxon>
        <taxon>Embryophyta</taxon>
        <taxon>Tracheophyta</taxon>
        <taxon>Spermatophyta</taxon>
        <taxon>Magnoliopsida</taxon>
        <taxon>eudicotyledons</taxon>
        <taxon>Gunneridae</taxon>
        <taxon>Pentapetalae</taxon>
        <taxon>rosids</taxon>
        <taxon>fabids</taxon>
        <taxon>Rosales</taxon>
        <taxon>Cannabaceae</taxon>
        <taxon>Parasponia</taxon>
    </lineage>
</organism>
<sequence>MVAILDPVKIGASERGRDKGKKGATCSKLRNVMTSLKARVSRLESNLGILGELVNDLGGRCDRLETEDAEIHINIKDVLGGLEADLRRKIESLHSEIAKVGDLFQRELTNVLLRVDEMCGDLALC</sequence>
<keyword evidence="2" id="KW-1185">Reference proteome</keyword>
<comment type="caution">
    <text evidence="1">The sequence shown here is derived from an EMBL/GenBank/DDBJ whole genome shotgun (WGS) entry which is preliminary data.</text>
</comment>
<proteinExistence type="predicted"/>
<dbReference type="Proteomes" id="UP000237105">
    <property type="component" value="Unassembled WGS sequence"/>
</dbReference>
<gene>
    <name evidence="1" type="ORF">PanWU01x14_077650</name>
</gene>
<evidence type="ECO:0000313" key="2">
    <source>
        <dbReference type="Proteomes" id="UP000237105"/>
    </source>
</evidence>
<protein>
    <submittedName>
        <fullName evidence="1">Uncharacterized protein</fullName>
    </submittedName>
</protein>
<evidence type="ECO:0000313" key="1">
    <source>
        <dbReference type="EMBL" id="PON70739.1"/>
    </source>
</evidence>
<accession>A0A2P5DBR9</accession>
<name>A0A2P5DBR9_PARAD</name>
<feature type="non-terminal residue" evidence="1">
    <location>
        <position position="125"/>
    </location>
</feature>
<dbReference type="EMBL" id="JXTB01000048">
    <property type="protein sequence ID" value="PON70739.1"/>
    <property type="molecule type" value="Genomic_DNA"/>
</dbReference>
<dbReference type="AlphaFoldDB" id="A0A2P5DBR9"/>
<reference evidence="2" key="1">
    <citation type="submission" date="2016-06" db="EMBL/GenBank/DDBJ databases">
        <title>Parallel loss of symbiosis genes in relatives of nitrogen-fixing non-legume Parasponia.</title>
        <authorList>
            <person name="Van Velzen R."/>
            <person name="Holmer R."/>
            <person name="Bu F."/>
            <person name="Rutten L."/>
            <person name="Van Zeijl A."/>
            <person name="Liu W."/>
            <person name="Santuari L."/>
            <person name="Cao Q."/>
            <person name="Sharma T."/>
            <person name="Shen D."/>
            <person name="Roswanjaya Y."/>
            <person name="Wardhani T."/>
            <person name="Kalhor M.S."/>
            <person name="Jansen J."/>
            <person name="Van den Hoogen J."/>
            <person name="Gungor B."/>
            <person name="Hartog M."/>
            <person name="Hontelez J."/>
            <person name="Verver J."/>
            <person name="Yang W.-C."/>
            <person name="Schijlen E."/>
            <person name="Repin R."/>
            <person name="Schilthuizen M."/>
            <person name="Schranz E."/>
            <person name="Heidstra R."/>
            <person name="Miyata K."/>
            <person name="Fedorova E."/>
            <person name="Kohlen W."/>
            <person name="Bisseling T."/>
            <person name="Smit S."/>
            <person name="Geurts R."/>
        </authorList>
    </citation>
    <scope>NUCLEOTIDE SEQUENCE [LARGE SCALE GENOMIC DNA]</scope>
    <source>
        <strain evidence="2">cv. WU1-14</strain>
    </source>
</reference>